<keyword evidence="2" id="KW-1133">Transmembrane helix</keyword>
<dbReference type="AlphaFoldDB" id="A0A8A3PI99"/>
<keyword evidence="2" id="KW-0472">Membrane</keyword>
<evidence type="ECO:0000256" key="1">
    <source>
        <dbReference type="SAM" id="MobiDB-lite"/>
    </source>
</evidence>
<dbReference type="EMBL" id="CP063409">
    <property type="protein sequence ID" value="QSZ34711.1"/>
    <property type="molecule type" value="Genomic_DNA"/>
</dbReference>
<feature type="compositionally biased region" description="Basic and acidic residues" evidence="1">
    <location>
        <begin position="1"/>
        <end position="10"/>
    </location>
</feature>
<name>A0A8A3PI99_9HELO</name>
<sequence>MIQHRFREDTNSPQSSSSGPHGISRMNHVPAIPVEGSIWMNVFVYISLLITIALVAWWANRRSPRPPRLDAYGDRDLELARAFGMLNDASGGYTDRIDEEP</sequence>
<proteinExistence type="predicted"/>
<reference evidence="3" key="1">
    <citation type="submission" date="2020-10" db="EMBL/GenBank/DDBJ databases">
        <title>Genome Sequence of Monilinia vaccinii-corymbosi Sheds Light on Mummy Berry Disease Infection of Blueberry and Mating Type.</title>
        <authorList>
            <person name="Yow A.G."/>
            <person name="Zhang Y."/>
            <person name="Bansal K."/>
            <person name="Eacker S.M."/>
            <person name="Sullivan S."/>
            <person name="Liachko I."/>
            <person name="Cubeta M.A."/>
            <person name="Rollins J.A."/>
            <person name="Ashrafi H."/>
        </authorList>
    </citation>
    <scope>NUCLEOTIDE SEQUENCE</scope>
    <source>
        <strain evidence="3">RL-1</strain>
    </source>
</reference>
<keyword evidence="4" id="KW-1185">Reference proteome</keyword>
<accession>A0A8A3PI99</accession>
<keyword evidence="2" id="KW-0812">Transmembrane</keyword>
<feature type="transmembrane region" description="Helical" evidence="2">
    <location>
        <begin position="38"/>
        <end position="59"/>
    </location>
</feature>
<organism evidence="3 4">
    <name type="scientific">Monilinia vaccinii-corymbosi</name>
    <dbReference type="NCBI Taxonomy" id="61207"/>
    <lineage>
        <taxon>Eukaryota</taxon>
        <taxon>Fungi</taxon>
        <taxon>Dikarya</taxon>
        <taxon>Ascomycota</taxon>
        <taxon>Pezizomycotina</taxon>
        <taxon>Leotiomycetes</taxon>
        <taxon>Helotiales</taxon>
        <taxon>Sclerotiniaceae</taxon>
        <taxon>Monilinia</taxon>
    </lineage>
</organism>
<evidence type="ECO:0000256" key="2">
    <source>
        <dbReference type="SAM" id="Phobius"/>
    </source>
</evidence>
<protein>
    <submittedName>
        <fullName evidence="3">Uncharacterized protein</fullName>
    </submittedName>
</protein>
<evidence type="ECO:0000313" key="3">
    <source>
        <dbReference type="EMBL" id="QSZ34711.1"/>
    </source>
</evidence>
<dbReference type="Proteomes" id="UP000672032">
    <property type="component" value="Chromosome 5"/>
</dbReference>
<feature type="region of interest" description="Disordered" evidence="1">
    <location>
        <begin position="1"/>
        <end position="26"/>
    </location>
</feature>
<evidence type="ECO:0000313" key="4">
    <source>
        <dbReference type="Proteomes" id="UP000672032"/>
    </source>
</evidence>
<gene>
    <name evidence="3" type="ORF">DSL72_007566</name>
</gene>